<evidence type="ECO:0000256" key="1">
    <source>
        <dbReference type="ARBA" id="ARBA00022741"/>
    </source>
</evidence>
<dbReference type="GO" id="GO:0005524">
    <property type="term" value="F:ATP binding"/>
    <property type="evidence" value="ECO:0007669"/>
    <property type="project" value="UniProtKB-KW"/>
</dbReference>
<evidence type="ECO:0000259" key="5">
    <source>
        <dbReference type="SMART" id="SM00534"/>
    </source>
</evidence>
<dbReference type="PANTHER" id="PTHR11361">
    <property type="entry name" value="DNA MISMATCH REPAIR PROTEIN MUTS FAMILY MEMBER"/>
    <property type="match status" value="1"/>
</dbReference>
<accession>A0A291QQQ2</accession>
<name>A0A291QQQ2_9BACT</name>
<dbReference type="RefSeq" id="WP_098192655.1">
    <property type="nucleotide sequence ID" value="NZ_CP023777.1"/>
</dbReference>
<keyword evidence="2" id="KW-0067">ATP-binding</keyword>
<reference evidence="6 7" key="1">
    <citation type="submission" date="2017-10" db="EMBL/GenBank/DDBJ databases">
        <title>Paenichitinophaga pekingensis gen. nov., sp. nov., isolated from activated sludge.</title>
        <authorList>
            <person name="Jin D."/>
            <person name="Kong X."/>
            <person name="Deng Y."/>
            <person name="Bai Z."/>
        </authorList>
    </citation>
    <scope>NUCLEOTIDE SEQUENCE [LARGE SCALE GENOMIC DNA]</scope>
    <source>
        <strain evidence="6 7">13</strain>
    </source>
</reference>
<dbReference type="InterPro" id="IPR036187">
    <property type="entry name" value="DNA_mismatch_repair_MutS_sf"/>
</dbReference>
<feature type="transmembrane region" description="Helical" evidence="4">
    <location>
        <begin position="53"/>
        <end position="71"/>
    </location>
</feature>
<dbReference type="GO" id="GO:0005829">
    <property type="term" value="C:cytosol"/>
    <property type="evidence" value="ECO:0007669"/>
    <property type="project" value="TreeGrafter"/>
</dbReference>
<evidence type="ECO:0000256" key="2">
    <source>
        <dbReference type="ARBA" id="ARBA00022840"/>
    </source>
</evidence>
<dbReference type="GO" id="GO:0030983">
    <property type="term" value="F:mismatched DNA binding"/>
    <property type="evidence" value="ECO:0007669"/>
    <property type="project" value="InterPro"/>
</dbReference>
<organism evidence="6 7">
    <name type="scientific">Chitinophaga caeni</name>
    <dbReference type="NCBI Taxonomy" id="2029983"/>
    <lineage>
        <taxon>Bacteria</taxon>
        <taxon>Pseudomonadati</taxon>
        <taxon>Bacteroidota</taxon>
        <taxon>Chitinophagia</taxon>
        <taxon>Chitinophagales</taxon>
        <taxon>Chitinophagaceae</taxon>
        <taxon>Chitinophaga</taxon>
    </lineage>
</organism>
<dbReference type="OrthoDB" id="9802448at2"/>
<sequence>MESLQQYRERILKYKSEMQLSQQKLKRLSLIRIACFLASGYFGYKYIFSEFEAIWWIPIAIALILFGLSLVRYQKVKEQSLVQEQLLWLNESELKALQGEDVRFEDGIEFVNDQHDFTGDLDVFGQHSLFNHINRTGTYSGKMALAANFIQPGLNVEDIVRQQEAVKELRAALDWRQNFTAQGRLSNEQAGDMPSIQQWLQMPLEFLHKKGWRIFSFVNPALLIAAIIYGSMPIILFFFALNWIALLLNIANVNKQHQLISNKEKLLKRYGLLLGLIKNLPEQTSSEVLLQLKQSAGDAGNAVNKLSRINSYMDQRLNMLVGIFLNSVFLYDLHCIYALEKWKQQYGSELEAWMNVIKDMEVLNSLSTFSYNNPAYQFPLFTADEFVIKGTAIGHPLIAAEKCIKNDFEIGQHNLFHIITGSNMSGKSTFLRSVGVNYLLAMMGAPVCAARFECKPSRIMTSMRIKDSIANNTSYFQAELLRLQKIIRVLQAGESIFIILDEILKGTNSEDKLTGSRELVQHFLAYKCIGMIATHDLELGHLEEKLPGKVSNYCFESSILDGERLVFDYKMRAGIATNKNATFLMKQMEII</sequence>
<dbReference type="PANTHER" id="PTHR11361:SF99">
    <property type="entry name" value="DNA MISMATCH REPAIR PROTEIN"/>
    <property type="match status" value="1"/>
</dbReference>
<dbReference type="SUPFAM" id="SSF52540">
    <property type="entry name" value="P-loop containing nucleoside triphosphate hydrolases"/>
    <property type="match status" value="1"/>
</dbReference>
<dbReference type="Proteomes" id="UP000220133">
    <property type="component" value="Chromosome"/>
</dbReference>
<dbReference type="Gene3D" id="1.10.1420.10">
    <property type="match status" value="1"/>
</dbReference>
<protein>
    <recommendedName>
        <fullName evidence="5">DNA mismatch repair proteins mutS family domain-containing protein</fullName>
    </recommendedName>
</protein>
<dbReference type="Gene3D" id="3.40.50.300">
    <property type="entry name" value="P-loop containing nucleotide triphosphate hydrolases"/>
    <property type="match status" value="1"/>
</dbReference>
<evidence type="ECO:0000256" key="3">
    <source>
        <dbReference type="ARBA" id="ARBA00023125"/>
    </source>
</evidence>
<feature type="domain" description="DNA mismatch repair proteins mutS family" evidence="5">
    <location>
        <begin position="414"/>
        <end position="586"/>
    </location>
</feature>
<keyword evidence="4" id="KW-1133">Transmembrane helix</keyword>
<gene>
    <name evidence="6" type="ORF">COR50_03260</name>
</gene>
<dbReference type="EMBL" id="CP023777">
    <property type="protein sequence ID" value="ATL46266.1"/>
    <property type="molecule type" value="Genomic_DNA"/>
</dbReference>
<dbReference type="Pfam" id="PF00488">
    <property type="entry name" value="MutS_V"/>
    <property type="match status" value="1"/>
</dbReference>
<feature type="transmembrane region" description="Helical" evidence="4">
    <location>
        <begin position="211"/>
        <end position="229"/>
    </location>
</feature>
<evidence type="ECO:0000313" key="7">
    <source>
        <dbReference type="Proteomes" id="UP000220133"/>
    </source>
</evidence>
<keyword evidence="1" id="KW-0547">Nucleotide-binding</keyword>
<dbReference type="GO" id="GO:0006298">
    <property type="term" value="P:mismatch repair"/>
    <property type="evidence" value="ECO:0007669"/>
    <property type="project" value="InterPro"/>
</dbReference>
<dbReference type="InterPro" id="IPR027417">
    <property type="entry name" value="P-loop_NTPase"/>
</dbReference>
<dbReference type="AlphaFoldDB" id="A0A291QQQ2"/>
<proteinExistence type="predicted"/>
<feature type="transmembrane region" description="Helical" evidence="4">
    <location>
        <begin position="28"/>
        <end position="47"/>
    </location>
</feature>
<dbReference type="GO" id="GO:0140664">
    <property type="term" value="F:ATP-dependent DNA damage sensor activity"/>
    <property type="evidence" value="ECO:0007669"/>
    <property type="project" value="InterPro"/>
</dbReference>
<keyword evidence="4" id="KW-0472">Membrane</keyword>
<dbReference type="KEGG" id="cbae:COR50_03260"/>
<dbReference type="SMART" id="SM00534">
    <property type="entry name" value="MUTSac"/>
    <property type="match status" value="1"/>
</dbReference>
<dbReference type="InterPro" id="IPR045076">
    <property type="entry name" value="MutS"/>
</dbReference>
<evidence type="ECO:0000313" key="6">
    <source>
        <dbReference type="EMBL" id="ATL46266.1"/>
    </source>
</evidence>
<keyword evidence="4" id="KW-0812">Transmembrane</keyword>
<keyword evidence="7" id="KW-1185">Reference proteome</keyword>
<dbReference type="SUPFAM" id="SSF48334">
    <property type="entry name" value="DNA repair protein MutS, domain III"/>
    <property type="match status" value="1"/>
</dbReference>
<keyword evidence="3" id="KW-0238">DNA-binding</keyword>
<evidence type="ECO:0000256" key="4">
    <source>
        <dbReference type="SAM" id="Phobius"/>
    </source>
</evidence>
<dbReference type="InterPro" id="IPR000432">
    <property type="entry name" value="DNA_mismatch_repair_MutS_C"/>
</dbReference>